<dbReference type="PROSITE" id="PS51918">
    <property type="entry name" value="RADICAL_SAM"/>
    <property type="match status" value="1"/>
</dbReference>
<feature type="domain" description="Radical SAM core" evidence="9">
    <location>
        <begin position="143"/>
        <end position="375"/>
    </location>
</feature>
<evidence type="ECO:0000256" key="4">
    <source>
        <dbReference type="ARBA" id="ARBA00022691"/>
    </source>
</evidence>
<dbReference type="GO" id="GO:0046872">
    <property type="term" value="F:metal ion binding"/>
    <property type="evidence" value="ECO:0007669"/>
    <property type="project" value="UniProtKB-KW"/>
</dbReference>
<dbReference type="InterPro" id="IPR006638">
    <property type="entry name" value="Elp3/MiaA/NifB-like_rSAM"/>
</dbReference>
<dbReference type="Proteomes" id="UP000176376">
    <property type="component" value="Unassembled WGS sequence"/>
</dbReference>
<dbReference type="Pfam" id="PF00919">
    <property type="entry name" value="UPF0004"/>
    <property type="match status" value="1"/>
</dbReference>
<feature type="domain" description="MTTase N-terminal" evidence="8">
    <location>
        <begin position="5"/>
        <end position="116"/>
    </location>
</feature>
<dbReference type="SFLD" id="SFLDS00029">
    <property type="entry name" value="Radical_SAM"/>
    <property type="match status" value="1"/>
</dbReference>
<dbReference type="PANTHER" id="PTHR11918:SF45">
    <property type="entry name" value="THREONYLCARBAMOYLADENOSINE TRNA METHYLTHIOTRANSFERASE"/>
    <property type="match status" value="1"/>
</dbReference>
<name>A0A1F7JP74_9BACT</name>
<keyword evidence="3" id="KW-0808">Transferase</keyword>
<dbReference type="EMBL" id="MGAY01000004">
    <property type="protein sequence ID" value="OGK57383.1"/>
    <property type="molecule type" value="Genomic_DNA"/>
</dbReference>
<keyword evidence="4" id="KW-0949">S-adenosyl-L-methionine</keyword>
<accession>A0A1F7JP74</accession>
<protein>
    <submittedName>
        <fullName evidence="10">Uncharacterized protein</fullName>
    </submittedName>
</protein>
<dbReference type="InterPro" id="IPR005839">
    <property type="entry name" value="Methylthiotransferase"/>
</dbReference>
<comment type="cofactor">
    <cofactor evidence="1">
        <name>[4Fe-4S] cluster</name>
        <dbReference type="ChEBI" id="CHEBI:49883"/>
    </cofactor>
</comment>
<dbReference type="STRING" id="1802074.A3J15_01485"/>
<reference evidence="10 11" key="1">
    <citation type="journal article" date="2016" name="Nat. Commun.">
        <title>Thousands of microbial genomes shed light on interconnected biogeochemical processes in an aquifer system.</title>
        <authorList>
            <person name="Anantharaman K."/>
            <person name="Brown C.T."/>
            <person name="Hug L.A."/>
            <person name="Sharon I."/>
            <person name="Castelle C.J."/>
            <person name="Probst A.J."/>
            <person name="Thomas B.C."/>
            <person name="Singh A."/>
            <person name="Wilkins M.J."/>
            <person name="Karaoz U."/>
            <person name="Brodie E.L."/>
            <person name="Williams K.H."/>
            <person name="Hubbard S.S."/>
            <person name="Banfield J.F."/>
        </authorList>
    </citation>
    <scope>NUCLEOTIDE SEQUENCE [LARGE SCALE GENOMIC DNA]</scope>
</reference>
<keyword evidence="6" id="KW-0408">Iron</keyword>
<dbReference type="NCBIfam" id="TIGR00089">
    <property type="entry name" value="MiaB/RimO family radical SAM methylthiotransferase"/>
    <property type="match status" value="1"/>
</dbReference>
<dbReference type="Gene3D" id="3.80.30.20">
    <property type="entry name" value="tm_1862 like domain"/>
    <property type="match status" value="1"/>
</dbReference>
<evidence type="ECO:0000256" key="6">
    <source>
        <dbReference type="ARBA" id="ARBA00023004"/>
    </source>
</evidence>
<evidence type="ECO:0000256" key="1">
    <source>
        <dbReference type="ARBA" id="ARBA00001966"/>
    </source>
</evidence>
<dbReference type="GO" id="GO:0035598">
    <property type="term" value="F:tRNA (N(6)-L-threonylcarbamoyladenosine(37)-C(2))-methylthiotransferase activity"/>
    <property type="evidence" value="ECO:0007669"/>
    <property type="project" value="TreeGrafter"/>
</dbReference>
<dbReference type="PROSITE" id="PS01278">
    <property type="entry name" value="MTTASE_RADICAL"/>
    <property type="match status" value="1"/>
</dbReference>
<dbReference type="InterPro" id="IPR007197">
    <property type="entry name" value="rSAM"/>
</dbReference>
<organism evidence="10 11">
    <name type="scientific">Candidatus Roizmanbacteria bacterium RIFCSPLOWO2_02_FULL_38_10</name>
    <dbReference type="NCBI Taxonomy" id="1802074"/>
    <lineage>
        <taxon>Bacteria</taxon>
        <taxon>Candidatus Roizmaniibacteriota</taxon>
    </lineage>
</organism>
<keyword evidence="5" id="KW-0479">Metal-binding</keyword>
<evidence type="ECO:0000313" key="11">
    <source>
        <dbReference type="Proteomes" id="UP000176376"/>
    </source>
</evidence>
<dbReference type="InterPro" id="IPR058240">
    <property type="entry name" value="rSAM_sf"/>
</dbReference>
<dbReference type="SFLD" id="SFLDG01082">
    <property type="entry name" value="B12-binding_domain_containing"/>
    <property type="match status" value="1"/>
</dbReference>
<dbReference type="Pfam" id="PF04055">
    <property type="entry name" value="Radical_SAM"/>
    <property type="match status" value="1"/>
</dbReference>
<evidence type="ECO:0000256" key="3">
    <source>
        <dbReference type="ARBA" id="ARBA00022679"/>
    </source>
</evidence>
<dbReference type="InterPro" id="IPR038135">
    <property type="entry name" value="Methylthiotransferase_N_sf"/>
</dbReference>
<evidence type="ECO:0000259" key="9">
    <source>
        <dbReference type="PROSITE" id="PS51918"/>
    </source>
</evidence>
<dbReference type="AlphaFoldDB" id="A0A1F7JP74"/>
<dbReference type="SUPFAM" id="SSF102114">
    <property type="entry name" value="Radical SAM enzymes"/>
    <property type="match status" value="1"/>
</dbReference>
<dbReference type="InterPro" id="IPR023404">
    <property type="entry name" value="rSAM_horseshoe"/>
</dbReference>
<evidence type="ECO:0000256" key="5">
    <source>
        <dbReference type="ARBA" id="ARBA00022723"/>
    </source>
</evidence>
<dbReference type="SMART" id="SM00729">
    <property type="entry name" value="Elp3"/>
    <property type="match status" value="1"/>
</dbReference>
<evidence type="ECO:0000313" key="10">
    <source>
        <dbReference type="EMBL" id="OGK57383.1"/>
    </source>
</evidence>
<dbReference type="Gene3D" id="3.40.50.12160">
    <property type="entry name" value="Methylthiotransferase, N-terminal domain"/>
    <property type="match status" value="1"/>
</dbReference>
<dbReference type="InterPro" id="IPR013848">
    <property type="entry name" value="Methylthiotransferase_N"/>
</dbReference>
<dbReference type="PROSITE" id="PS51449">
    <property type="entry name" value="MTTASE_N"/>
    <property type="match status" value="1"/>
</dbReference>
<evidence type="ECO:0000259" key="8">
    <source>
        <dbReference type="PROSITE" id="PS51449"/>
    </source>
</evidence>
<dbReference type="GO" id="GO:0051539">
    <property type="term" value="F:4 iron, 4 sulfur cluster binding"/>
    <property type="evidence" value="ECO:0007669"/>
    <property type="project" value="UniProtKB-KW"/>
</dbReference>
<keyword evidence="7" id="KW-0411">Iron-sulfur</keyword>
<keyword evidence="2" id="KW-0004">4Fe-4S</keyword>
<sequence>MSHFNSFFTYSFGCRVNMAEKEQIDKQMTAAGFFQNESKPDIYIINTCSVTHKAEREARQLIYQIKKKLPKAKIVITGCSATYWLKTGKYNDLPIDLITDNLQKEYLVQLIKKQLLNNVPLSDGRLRVVSNKNEISDKKTDKFLSSGRFMVKIQDGCHRFCSFCIVPYLRGLPISRTISEIISLINENSQIKEAILTAINTEAFGKDTNESFLELVKVTLNRTKISRLSFGSVHPWSLTDEFLEFYKNNCENERLVHFFHIPLQSGSNKILQLMKRVHTREDMMMRVKQITAINETAFISTDVIVGFLEETDVDFQDTYEFLAKSPISKFHVFRFSKRELTASFYLAKRLKEPDEKTKIRRAKLLRDLSEVKYEAFKKSLLGYRSQALFLSPNVSQQEALLNNQIPVCLQKSGFEPGNLKTVEVVKYKNKKLFGRIIN</sequence>
<evidence type="ECO:0000256" key="7">
    <source>
        <dbReference type="ARBA" id="ARBA00023014"/>
    </source>
</evidence>
<dbReference type="InterPro" id="IPR020612">
    <property type="entry name" value="Methylthiotransferase_CS"/>
</dbReference>
<dbReference type="CDD" id="cd01335">
    <property type="entry name" value="Radical_SAM"/>
    <property type="match status" value="1"/>
</dbReference>
<dbReference type="PANTHER" id="PTHR11918">
    <property type="entry name" value="RADICAL SAM PROTEINS"/>
    <property type="match status" value="1"/>
</dbReference>
<comment type="caution">
    <text evidence="10">The sequence shown here is derived from an EMBL/GenBank/DDBJ whole genome shotgun (WGS) entry which is preliminary data.</text>
</comment>
<proteinExistence type="predicted"/>
<gene>
    <name evidence="10" type="ORF">A3J15_01485</name>
</gene>
<evidence type="ECO:0000256" key="2">
    <source>
        <dbReference type="ARBA" id="ARBA00022485"/>
    </source>
</evidence>